<dbReference type="PANTHER" id="PTHR43410">
    <property type="entry name" value="NITRIC OXIDE SYNTHASE OXYGENASE"/>
    <property type="match status" value="1"/>
</dbReference>
<keyword evidence="1" id="KW-0349">Heme</keyword>
<protein>
    <submittedName>
        <fullName evidence="7">Nitric oxide synthase oxygenase</fullName>
    </submittedName>
</protein>
<evidence type="ECO:0000256" key="4">
    <source>
        <dbReference type="ARBA" id="ARBA00023004"/>
    </source>
</evidence>
<keyword evidence="3" id="KW-0560">Oxidoreductase</keyword>
<dbReference type="InterPro" id="IPR036119">
    <property type="entry name" value="NOS_N_sf"/>
</dbReference>
<feature type="region of interest" description="Disordered" evidence="5">
    <location>
        <begin position="1"/>
        <end position="22"/>
    </location>
</feature>
<keyword evidence="2" id="KW-0479">Metal-binding</keyword>
<evidence type="ECO:0000313" key="8">
    <source>
        <dbReference type="Proteomes" id="UP001596317"/>
    </source>
</evidence>
<dbReference type="Gene3D" id="3.90.440.10">
    <property type="entry name" value="Nitric Oxide Synthase,Heme Domain,Chain A domain 2"/>
    <property type="match status" value="1"/>
</dbReference>
<name>A0ABW1ZKP0_9DEIO</name>
<organism evidence="7 8">
    <name type="scientific">Deinococcus multiflagellatus</name>
    <dbReference type="NCBI Taxonomy" id="1656887"/>
    <lineage>
        <taxon>Bacteria</taxon>
        <taxon>Thermotogati</taxon>
        <taxon>Deinococcota</taxon>
        <taxon>Deinococci</taxon>
        <taxon>Deinococcales</taxon>
        <taxon>Deinococcaceae</taxon>
        <taxon>Deinococcus</taxon>
    </lineage>
</organism>
<dbReference type="PANTHER" id="PTHR43410:SF1">
    <property type="entry name" value="NITRIC OXIDE SYNTHASE"/>
    <property type="match status" value="1"/>
</dbReference>
<dbReference type="PROSITE" id="PS60001">
    <property type="entry name" value="NOS"/>
    <property type="match status" value="1"/>
</dbReference>
<dbReference type="InterPro" id="IPR050607">
    <property type="entry name" value="NOS"/>
</dbReference>
<dbReference type="InterPro" id="IPR004030">
    <property type="entry name" value="NOS_N"/>
</dbReference>
<dbReference type="Pfam" id="PF02898">
    <property type="entry name" value="NO_synthase"/>
    <property type="match status" value="1"/>
</dbReference>
<dbReference type="InterPro" id="IPR044940">
    <property type="entry name" value="NOS_dom_2"/>
</dbReference>
<feature type="domain" description="Nitric oxide synthase (NOS)" evidence="6">
    <location>
        <begin position="83"/>
        <end position="90"/>
    </location>
</feature>
<evidence type="ECO:0000256" key="1">
    <source>
        <dbReference type="ARBA" id="ARBA00022617"/>
    </source>
</evidence>
<keyword evidence="8" id="KW-1185">Reference proteome</keyword>
<evidence type="ECO:0000313" key="7">
    <source>
        <dbReference type="EMBL" id="MFC6661501.1"/>
    </source>
</evidence>
<accession>A0ABW1ZKP0</accession>
<dbReference type="RefSeq" id="WP_380058276.1">
    <property type="nucleotide sequence ID" value="NZ_JBHSWB010000001.1"/>
</dbReference>
<keyword evidence="4" id="KW-0408">Iron</keyword>
<dbReference type="EMBL" id="JBHSWB010000001">
    <property type="protein sequence ID" value="MFC6661501.1"/>
    <property type="molecule type" value="Genomic_DNA"/>
</dbReference>
<dbReference type="Proteomes" id="UP001596317">
    <property type="component" value="Unassembled WGS sequence"/>
</dbReference>
<evidence type="ECO:0000256" key="3">
    <source>
        <dbReference type="ARBA" id="ARBA00023002"/>
    </source>
</evidence>
<evidence type="ECO:0000256" key="5">
    <source>
        <dbReference type="SAM" id="MobiDB-lite"/>
    </source>
</evidence>
<dbReference type="InterPro" id="IPR044943">
    <property type="entry name" value="NOS_dom_1"/>
</dbReference>
<reference evidence="8" key="1">
    <citation type="journal article" date="2019" name="Int. J. Syst. Evol. Microbiol.">
        <title>The Global Catalogue of Microorganisms (GCM) 10K type strain sequencing project: providing services to taxonomists for standard genome sequencing and annotation.</title>
        <authorList>
            <consortium name="The Broad Institute Genomics Platform"/>
            <consortium name="The Broad Institute Genome Sequencing Center for Infectious Disease"/>
            <person name="Wu L."/>
            <person name="Ma J."/>
        </authorList>
    </citation>
    <scope>NUCLEOTIDE SEQUENCE [LARGE SCALE GENOMIC DNA]</scope>
    <source>
        <strain evidence="8">CCUG 63830</strain>
    </source>
</reference>
<sequence>MPLRDIFGPRGGQHGQDACAPPARCRPPHELQEALAFLEAYHAETGAPGLAQRRQEVLRGGHLTLSSAELTHGARMAWRHSTRCVGRLPWASLQVRDLRQVTAAPEVFAHLCDHLRAALNGGRILPILSVFGPGVRLHNDQLIRYAGYRQPDGTVRGDPQNVALTGHLQRLGWAGGRVRPLTCCPWR</sequence>
<dbReference type="Gene3D" id="3.90.340.10">
    <property type="entry name" value="Nitric Oxide Synthase, Chain A, domain 1"/>
    <property type="match status" value="1"/>
</dbReference>
<evidence type="ECO:0000259" key="6">
    <source>
        <dbReference type="PROSITE" id="PS60001"/>
    </source>
</evidence>
<dbReference type="SUPFAM" id="SSF56512">
    <property type="entry name" value="Nitric oxide (NO) synthase oxygenase domain"/>
    <property type="match status" value="1"/>
</dbReference>
<gene>
    <name evidence="7" type="ORF">ACFP90_15000</name>
</gene>
<evidence type="ECO:0000256" key="2">
    <source>
        <dbReference type="ARBA" id="ARBA00022723"/>
    </source>
</evidence>
<comment type="caution">
    <text evidence="7">The sequence shown here is derived from an EMBL/GenBank/DDBJ whole genome shotgun (WGS) entry which is preliminary data.</text>
</comment>
<proteinExistence type="predicted"/>